<keyword evidence="3" id="KW-1185">Reference proteome</keyword>
<sequence length="53" mass="5690">MAMKPLRSVTLARRIWEWHAEGMAAKNSIPGGGDPKIERSVTPEGQGLGRGTS</sequence>
<organism evidence="2 3">
    <name type="scientific">Penicillium subrubescens</name>
    <dbReference type="NCBI Taxonomy" id="1316194"/>
    <lineage>
        <taxon>Eukaryota</taxon>
        <taxon>Fungi</taxon>
        <taxon>Dikarya</taxon>
        <taxon>Ascomycota</taxon>
        <taxon>Pezizomycotina</taxon>
        <taxon>Eurotiomycetes</taxon>
        <taxon>Eurotiomycetidae</taxon>
        <taxon>Eurotiales</taxon>
        <taxon>Aspergillaceae</taxon>
        <taxon>Penicillium</taxon>
    </lineage>
</organism>
<proteinExistence type="predicted"/>
<dbReference type="Proteomes" id="UP000186955">
    <property type="component" value="Unassembled WGS sequence"/>
</dbReference>
<reference evidence="2 3" key="1">
    <citation type="submission" date="2016-10" db="EMBL/GenBank/DDBJ databases">
        <title>Genome sequence of the ascomycete fungus Penicillium subrubescens.</title>
        <authorList>
            <person name="De Vries R.P."/>
            <person name="Peng M."/>
            <person name="Dilokpimol A."/>
            <person name="Hilden K."/>
            <person name="Makela M.R."/>
            <person name="Grigoriev I."/>
            <person name="Riley R."/>
            <person name="Granchi Z."/>
        </authorList>
    </citation>
    <scope>NUCLEOTIDE SEQUENCE [LARGE SCALE GENOMIC DNA]</scope>
    <source>
        <strain evidence="2 3">CBS 132785</strain>
    </source>
</reference>
<evidence type="ECO:0000313" key="2">
    <source>
        <dbReference type="EMBL" id="OKO98331.1"/>
    </source>
</evidence>
<dbReference type="AlphaFoldDB" id="A0A1Q5TDM4"/>
<feature type="region of interest" description="Disordered" evidence="1">
    <location>
        <begin position="25"/>
        <end position="53"/>
    </location>
</feature>
<name>A0A1Q5TDM4_9EURO</name>
<protein>
    <submittedName>
        <fullName evidence="2">Uncharacterized protein</fullName>
    </submittedName>
</protein>
<evidence type="ECO:0000256" key="1">
    <source>
        <dbReference type="SAM" id="MobiDB-lite"/>
    </source>
</evidence>
<comment type="caution">
    <text evidence="2">The sequence shown here is derived from an EMBL/GenBank/DDBJ whole genome shotgun (WGS) entry which is preliminary data.</text>
</comment>
<accession>A0A1Q5TDM4</accession>
<gene>
    <name evidence="2" type="ORF">PENSUB_9429</name>
</gene>
<evidence type="ECO:0000313" key="3">
    <source>
        <dbReference type="Proteomes" id="UP000186955"/>
    </source>
</evidence>
<dbReference type="EMBL" id="MNBE01000673">
    <property type="protein sequence ID" value="OKO98331.1"/>
    <property type="molecule type" value="Genomic_DNA"/>
</dbReference>